<dbReference type="Proteomes" id="UP000435985">
    <property type="component" value="Unassembled WGS sequence"/>
</dbReference>
<dbReference type="RefSeq" id="WP_008766251.1">
    <property type="nucleotide sequence ID" value="NZ_JANUUB010000001.1"/>
</dbReference>
<reference evidence="1 2" key="1">
    <citation type="journal article" date="2019" name="Nat. Med.">
        <title>A library of human gut bacterial isolates paired with longitudinal multiomics data enables mechanistic microbiome research.</title>
        <authorList>
            <person name="Poyet M."/>
            <person name="Groussin M."/>
            <person name="Gibbons S.M."/>
            <person name="Avila-Pacheco J."/>
            <person name="Jiang X."/>
            <person name="Kearney S.M."/>
            <person name="Perrotta A.R."/>
            <person name="Berdy B."/>
            <person name="Zhao S."/>
            <person name="Lieberman T.D."/>
            <person name="Swanson P.K."/>
            <person name="Smith M."/>
            <person name="Roesemann S."/>
            <person name="Alexander J.E."/>
            <person name="Rich S.A."/>
            <person name="Livny J."/>
            <person name="Vlamakis H."/>
            <person name="Clish C."/>
            <person name="Bullock K."/>
            <person name="Deik A."/>
            <person name="Scott J."/>
            <person name="Pierce K.A."/>
            <person name="Xavier R.J."/>
            <person name="Alm E.J."/>
        </authorList>
    </citation>
    <scope>NUCLEOTIDE SEQUENCE [LARGE SCALE GENOMIC DNA]</scope>
    <source>
        <strain evidence="1 2">BIOML-A14</strain>
    </source>
</reference>
<gene>
    <name evidence="1" type="ORF">F3B98_17475</name>
</gene>
<evidence type="ECO:0000313" key="2">
    <source>
        <dbReference type="Proteomes" id="UP000435985"/>
    </source>
</evidence>
<organism evidence="1 2">
    <name type="scientific">Bacteroides ovatus</name>
    <dbReference type="NCBI Taxonomy" id="28116"/>
    <lineage>
        <taxon>Bacteria</taxon>
        <taxon>Pseudomonadati</taxon>
        <taxon>Bacteroidota</taxon>
        <taxon>Bacteroidia</taxon>
        <taxon>Bacteroidales</taxon>
        <taxon>Bacteroidaceae</taxon>
        <taxon>Bacteroides</taxon>
    </lineage>
</organism>
<accession>A0A5N4ES36</accession>
<name>A0A5N4ES36_BACOV</name>
<comment type="caution">
    <text evidence="1">The sequence shown here is derived from an EMBL/GenBank/DDBJ whole genome shotgun (WGS) entry which is preliminary data.</text>
</comment>
<evidence type="ECO:0000313" key="1">
    <source>
        <dbReference type="EMBL" id="KAA4662811.1"/>
    </source>
</evidence>
<proteinExistence type="predicted"/>
<dbReference type="AlphaFoldDB" id="A0A5N4ES36"/>
<dbReference type="EMBL" id="VWFO01000024">
    <property type="protein sequence ID" value="KAA4662811.1"/>
    <property type="molecule type" value="Genomic_DNA"/>
</dbReference>
<protein>
    <submittedName>
        <fullName evidence="1">Uncharacterized protein</fullName>
    </submittedName>
</protein>
<sequence length="205" mass="24025">MKYHAENAVSSFFYYMWNAWSKEECKVVFGGDYLHFWEKWNAQAENSIYGAAERFYTELSECSRTLLVERAVSLYDGKAFRKEPDDSKVLVCEECGSRQVETQAWIDANTEMYICDTAHDCDGKWCEECEENVDFCSLEEFKQIMQSWWTGNDIRTLEGITGLKETDYLSNNSSQTFAGATDKWWYNLDYDGKRNVYNKHTSNNE</sequence>